<evidence type="ECO:0000256" key="1">
    <source>
        <dbReference type="SAM" id="Phobius"/>
    </source>
</evidence>
<proteinExistence type="predicted"/>
<keyword evidence="1" id="KW-1133">Transmembrane helix</keyword>
<feature type="transmembrane region" description="Helical" evidence="1">
    <location>
        <begin position="149"/>
        <end position="170"/>
    </location>
</feature>
<dbReference type="EMBL" id="PGFB01000007">
    <property type="protein sequence ID" value="PJJ55220.1"/>
    <property type="molecule type" value="Genomic_DNA"/>
</dbReference>
<evidence type="ECO:0000313" key="3">
    <source>
        <dbReference type="Proteomes" id="UP000230161"/>
    </source>
</evidence>
<accession>A0A2M9BBA1</accession>
<evidence type="ECO:0000313" key="2">
    <source>
        <dbReference type="EMBL" id="PJJ55220.1"/>
    </source>
</evidence>
<feature type="transmembrane region" description="Helical" evidence="1">
    <location>
        <begin position="51"/>
        <end position="75"/>
    </location>
</feature>
<sequence length="205" mass="21644">MTSTPYQCPPPWWARVRLQLFRIVVIGVVTGALWLPWLLHLPDPDRHLLGSAGRLVVIVSGVIQIVALVVGLVFVGLMREWTDEVGRRAARVWGWLAFVAGIPFVVIAGSTFVAGVRPELPAGVKWVVFLLMLASVLAPALLSPRRAGLLAIIGTLLAVLAIALAAPMAIGAGSVLIFGPVVIGPATAYAVAVSLHVSEAGFARI</sequence>
<feature type="transmembrane region" description="Helical" evidence="1">
    <location>
        <begin position="122"/>
        <end position="142"/>
    </location>
</feature>
<keyword evidence="1" id="KW-0472">Membrane</keyword>
<reference evidence="2 3" key="1">
    <citation type="submission" date="2017-11" db="EMBL/GenBank/DDBJ databases">
        <title>Genomic Encyclopedia of Archaeal and Bacterial Type Strains, Phase II (KMG-II): From Individual Species to Whole Genera.</title>
        <authorList>
            <person name="Goeker M."/>
        </authorList>
    </citation>
    <scope>NUCLEOTIDE SEQUENCE [LARGE SCALE GENOMIC DNA]</scope>
    <source>
        <strain evidence="2 3">DSM 25625</strain>
    </source>
</reference>
<name>A0A2M9BBA1_9MICO</name>
<dbReference type="Proteomes" id="UP000230161">
    <property type="component" value="Unassembled WGS sequence"/>
</dbReference>
<dbReference type="RefSeq" id="WP_157803048.1">
    <property type="nucleotide sequence ID" value="NZ_PGFB01000007.1"/>
</dbReference>
<organism evidence="2 3">
    <name type="scientific">Compostimonas suwonensis</name>
    <dbReference type="NCBI Taxonomy" id="1048394"/>
    <lineage>
        <taxon>Bacteria</taxon>
        <taxon>Bacillati</taxon>
        <taxon>Actinomycetota</taxon>
        <taxon>Actinomycetes</taxon>
        <taxon>Micrococcales</taxon>
        <taxon>Microbacteriaceae</taxon>
        <taxon>Compostimonas</taxon>
    </lineage>
</organism>
<feature type="transmembrane region" description="Helical" evidence="1">
    <location>
        <begin position="176"/>
        <end position="197"/>
    </location>
</feature>
<feature type="transmembrane region" description="Helical" evidence="1">
    <location>
        <begin position="20"/>
        <end position="39"/>
    </location>
</feature>
<comment type="caution">
    <text evidence="2">The sequence shown here is derived from an EMBL/GenBank/DDBJ whole genome shotgun (WGS) entry which is preliminary data.</text>
</comment>
<gene>
    <name evidence="2" type="ORF">CLV54_3357</name>
</gene>
<feature type="transmembrane region" description="Helical" evidence="1">
    <location>
        <begin position="95"/>
        <end position="116"/>
    </location>
</feature>
<keyword evidence="3" id="KW-1185">Reference proteome</keyword>
<keyword evidence="1" id="KW-0812">Transmembrane</keyword>
<dbReference type="AlphaFoldDB" id="A0A2M9BBA1"/>
<protein>
    <submittedName>
        <fullName evidence="2">Uncharacterized protein</fullName>
    </submittedName>
</protein>